<evidence type="ECO:0000313" key="1">
    <source>
        <dbReference type="EMBL" id="AEG18674.1"/>
    </source>
</evidence>
<name>F6D2U5_METPW</name>
<gene>
    <name evidence="1" type="ordered locus">MSWAN_1663</name>
</gene>
<dbReference type="EMBL" id="CP002772">
    <property type="protein sequence ID" value="AEG18674.1"/>
    <property type="molecule type" value="Genomic_DNA"/>
</dbReference>
<dbReference type="Proteomes" id="UP000009231">
    <property type="component" value="Chromosome"/>
</dbReference>
<organism evidence="1 2">
    <name type="scientific">Methanobacterium paludis (strain DSM 25820 / JCM 18151 / SWAN1)</name>
    <dbReference type="NCBI Taxonomy" id="868131"/>
    <lineage>
        <taxon>Archaea</taxon>
        <taxon>Methanobacteriati</taxon>
        <taxon>Methanobacteriota</taxon>
        <taxon>Methanomada group</taxon>
        <taxon>Methanobacteria</taxon>
        <taxon>Methanobacteriales</taxon>
        <taxon>Methanobacteriaceae</taxon>
        <taxon>Methanobacterium</taxon>
    </lineage>
</organism>
<protein>
    <submittedName>
        <fullName evidence="1">Uncharacterized protein</fullName>
    </submittedName>
</protein>
<keyword evidence="2" id="KW-1185">Reference proteome</keyword>
<sequence>MTRSPEEIKNEITKVNERINSKRDLLEEYPDDKGLKLSLMQFEGLREELNTELKESYSKDERAEKLLGKRGSGTAVFMPHELGYSCPICSSEDEVNLDWSEYNSFIYCHKCNLDIPSCLCEKYGEPMLGQDPLSPRDRILESTRIFLSSVEDAIKREKGLDEPK</sequence>
<dbReference type="AlphaFoldDB" id="F6D2U5"/>
<dbReference type="HOGENOM" id="CLU_1615330_0_0_2"/>
<proteinExistence type="predicted"/>
<dbReference type="KEGG" id="mew:MSWAN_1663"/>
<dbReference type="GeneID" id="10669172"/>
<reference evidence="1 2" key="1">
    <citation type="journal article" date="2014" name="Int. J. Syst. Evol. Microbiol.">
        <title>Methanobacterium paludis sp. nov. and a novel strain of Methanobacterium lacus isolated from northern peatlands.</title>
        <authorList>
            <person name="Cadillo-Quiroz H."/>
            <person name="Brauer S.L."/>
            <person name="Goodson N."/>
            <person name="Yavitt J.B."/>
            <person name="Zinder S.H."/>
        </authorList>
    </citation>
    <scope>NUCLEOTIDE SEQUENCE [LARGE SCALE GENOMIC DNA]</scope>
    <source>
        <strain evidence="2">DSM 25820 / JCM 18151 / SWAN1</strain>
    </source>
</reference>
<accession>F6D2U5</accession>
<dbReference type="RefSeq" id="WP_013826173.1">
    <property type="nucleotide sequence ID" value="NC_015574.1"/>
</dbReference>
<dbReference type="STRING" id="868131.MSWAN_1663"/>
<evidence type="ECO:0000313" key="2">
    <source>
        <dbReference type="Proteomes" id="UP000009231"/>
    </source>
</evidence>